<reference evidence="3 4" key="1">
    <citation type="submission" date="2023-10" db="EMBL/GenBank/DDBJ databases">
        <title>Comparative genomics analysis reveals potential genetic determinants of host preference in Cryptosporidium xiaoi.</title>
        <authorList>
            <person name="Xiao L."/>
            <person name="Li J."/>
        </authorList>
    </citation>
    <scope>NUCLEOTIDE SEQUENCE [LARGE SCALE GENOMIC DNA]</scope>
    <source>
        <strain evidence="3 4">52996</strain>
    </source>
</reference>
<protein>
    <recommendedName>
        <fullName evidence="2">Brix domain-containing protein</fullName>
    </recommendedName>
</protein>
<dbReference type="EMBL" id="JAWDEY010000005">
    <property type="protein sequence ID" value="KAK6590621.1"/>
    <property type="molecule type" value="Genomic_DNA"/>
</dbReference>
<feature type="domain" description="Brix" evidence="2">
    <location>
        <begin position="27"/>
        <end position="311"/>
    </location>
</feature>
<dbReference type="PROSITE" id="PS50833">
    <property type="entry name" value="BRIX"/>
    <property type="match status" value="1"/>
</dbReference>
<name>A0AAV9Y134_9CRYT</name>
<dbReference type="PANTHER" id="PTHR12661:SF5">
    <property type="entry name" value="SUPPRESSOR OF SWI4 1 HOMOLOG"/>
    <property type="match status" value="1"/>
</dbReference>
<feature type="compositionally biased region" description="Basic and acidic residues" evidence="1">
    <location>
        <begin position="335"/>
        <end position="354"/>
    </location>
</feature>
<keyword evidence="4" id="KW-1185">Reference proteome</keyword>
<evidence type="ECO:0000259" key="2">
    <source>
        <dbReference type="PROSITE" id="PS50833"/>
    </source>
</evidence>
<dbReference type="GO" id="GO:0006364">
    <property type="term" value="P:rRNA processing"/>
    <property type="evidence" value="ECO:0007669"/>
    <property type="project" value="InterPro"/>
</dbReference>
<dbReference type="GO" id="GO:0030687">
    <property type="term" value="C:preribosome, large subunit precursor"/>
    <property type="evidence" value="ECO:0007669"/>
    <property type="project" value="TreeGrafter"/>
</dbReference>
<comment type="caution">
    <text evidence="3">The sequence shown here is derived from an EMBL/GenBank/DDBJ whole genome shotgun (WGS) entry which is preliminary data.</text>
</comment>
<dbReference type="GO" id="GO:0000027">
    <property type="term" value="P:ribosomal large subunit assembly"/>
    <property type="evidence" value="ECO:0007669"/>
    <property type="project" value="TreeGrafter"/>
</dbReference>
<proteinExistence type="predicted"/>
<evidence type="ECO:0000256" key="1">
    <source>
        <dbReference type="SAM" id="MobiDB-lite"/>
    </source>
</evidence>
<dbReference type="AlphaFoldDB" id="A0AAV9Y134"/>
<dbReference type="PANTHER" id="PTHR12661">
    <property type="entry name" value="PETER PAN-RELATED"/>
    <property type="match status" value="1"/>
</dbReference>
<dbReference type="InterPro" id="IPR007109">
    <property type="entry name" value="Brix"/>
</dbReference>
<dbReference type="Proteomes" id="UP001311799">
    <property type="component" value="Unassembled WGS sequence"/>
</dbReference>
<evidence type="ECO:0000313" key="4">
    <source>
        <dbReference type="Proteomes" id="UP001311799"/>
    </source>
</evidence>
<dbReference type="GO" id="GO:0019843">
    <property type="term" value="F:rRNA binding"/>
    <property type="evidence" value="ECO:0007669"/>
    <property type="project" value="InterPro"/>
</dbReference>
<dbReference type="SMART" id="SM00879">
    <property type="entry name" value="Brix"/>
    <property type="match status" value="1"/>
</dbReference>
<organism evidence="3 4">
    <name type="scientific">Cryptosporidium xiaoi</name>
    <dbReference type="NCBI Taxonomy" id="659607"/>
    <lineage>
        <taxon>Eukaryota</taxon>
        <taxon>Sar</taxon>
        <taxon>Alveolata</taxon>
        <taxon>Apicomplexa</taxon>
        <taxon>Conoidasida</taxon>
        <taxon>Coccidia</taxon>
        <taxon>Eucoccidiorida</taxon>
        <taxon>Eimeriorina</taxon>
        <taxon>Cryptosporidiidae</taxon>
        <taxon>Cryptosporidium</taxon>
    </lineage>
</organism>
<feature type="region of interest" description="Disordered" evidence="1">
    <location>
        <begin position="335"/>
        <end position="378"/>
    </location>
</feature>
<accession>A0AAV9Y134</accession>
<gene>
    <name evidence="3" type="ORF">RS030_142132</name>
</gene>
<evidence type="ECO:0000313" key="3">
    <source>
        <dbReference type="EMBL" id="KAK6590621.1"/>
    </source>
</evidence>
<sequence>MPRVRGRRKKTRTHKKELVEEELKSIPKCFVLRKGKVMKQIKNLVMDMRYVMSPWSAIKLQENKYNKTKDFVSISGPLGITHILAFSQTSTGAYLRLIVLPSGPTATFKIEGFSLMHDVRSSQKRPRSCSSDYLTSPLLVINGMKGVDNNAKNNPIPLDLIQTMISGMIPAIDIEKIQTRSCKRVVLFEFDKSSLTFELRHYAIIRRPAGVSRSIRKILLRTKDSKLYSIGRGDDMADYILSSENGGCASDSEVEDEVEVNMPILGKNDRDEKMGLSERGGNFTGKVSVSLKELGPRITMKLVKIVDEVCDGAVIYHRFVKKTEKELLELNKKESSLREKRKKEMELLSEKDSDQYGTSNATETEIETEEGDHDSADD</sequence>
<feature type="compositionally biased region" description="Acidic residues" evidence="1">
    <location>
        <begin position="364"/>
        <end position="378"/>
    </location>
</feature>
<dbReference type="InterPro" id="IPR045112">
    <property type="entry name" value="PPAN-like"/>
</dbReference>
<dbReference type="Pfam" id="PF04427">
    <property type="entry name" value="Brix"/>
    <property type="match status" value="1"/>
</dbReference>